<reference evidence="1" key="1">
    <citation type="submission" date="2018-02" db="EMBL/GenBank/DDBJ databases">
        <title>Rhizophora mucronata_Transcriptome.</title>
        <authorList>
            <person name="Meera S.P."/>
            <person name="Sreeshan A."/>
            <person name="Augustine A."/>
        </authorList>
    </citation>
    <scope>NUCLEOTIDE SEQUENCE</scope>
    <source>
        <tissue evidence="1">Leaf</tissue>
    </source>
</reference>
<dbReference type="AlphaFoldDB" id="A0A2P2QTX1"/>
<evidence type="ECO:0000313" key="1">
    <source>
        <dbReference type="EMBL" id="MBX70321.1"/>
    </source>
</evidence>
<proteinExistence type="predicted"/>
<accession>A0A2P2QTX1</accession>
<organism evidence="1">
    <name type="scientific">Rhizophora mucronata</name>
    <name type="common">Asiatic mangrove</name>
    <dbReference type="NCBI Taxonomy" id="61149"/>
    <lineage>
        <taxon>Eukaryota</taxon>
        <taxon>Viridiplantae</taxon>
        <taxon>Streptophyta</taxon>
        <taxon>Embryophyta</taxon>
        <taxon>Tracheophyta</taxon>
        <taxon>Spermatophyta</taxon>
        <taxon>Magnoliopsida</taxon>
        <taxon>eudicotyledons</taxon>
        <taxon>Gunneridae</taxon>
        <taxon>Pentapetalae</taxon>
        <taxon>rosids</taxon>
        <taxon>fabids</taxon>
        <taxon>Malpighiales</taxon>
        <taxon>Rhizophoraceae</taxon>
        <taxon>Rhizophora</taxon>
    </lineage>
</organism>
<sequence length="59" mass="6983">MEDTTNTTKPSIAHQNLGMPYAYLMQPRKLELTIYCYAVFDFNMPQDLSRFLQAFLIYK</sequence>
<protein>
    <submittedName>
        <fullName evidence="1">Uncharacterized protein</fullName>
    </submittedName>
</protein>
<dbReference type="EMBL" id="GGEC01089837">
    <property type="protein sequence ID" value="MBX70321.1"/>
    <property type="molecule type" value="Transcribed_RNA"/>
</dbReference>
<name>A0A2P2QTX1_RHIMU</name>